<name>A0A172T6R7_9DEIO</name>
<dbReference type="EMBL" id="CP011387">
    <property type="protein sequence ID" value="ANE42719.1"/>
    <property type="molecule type" value="Genomic_DNA"/>
</dbReference>
<dbReference type="Gene3D" id="3.40.630.30">
    <property type="match status" value="1"/>
</dbReference>
<dbReference type="KEGG" id="dpu:SU48_01915"/>
<dbReference type="InterPro" id="IPR000182">
    <property type="entry name" value="GNAT_dom"/>
</dbReference>
<protein>
    <submittedName>
        <fullName evidence="4">Acetyltransferase</fullName>
    </submittedName>
</protein>
<organism evidence="4 5">
    <name type="scientific">Deinococcus puniceus</name>
    <dbReference type="NCBI Taxonomy" id="1182568"/>
    <lineage>
        <taxon>Bacteria</taxon>
        <taxon>Thermotogati</taxon>
        <taxon>Deinococcota</taxon>
        <taxon>Deinococci</taxon>
        <taxon>Deinococcales</taxon>
        <taxon>Deinococcaceae</taxon>
        <taxon>Deinococcus</taxon>
    </lineage>
</organism>
<dbReference type="CDD" id="cd04301">
    <property type="entry name" value="NAT_SF"/>
    <property type="match status" value="1"/>
</dbReference>
<dbReference type="SUPFAM" id="SSF55729">
    <property type="entry name" value="Acyl-CoA N-acyltransferases (Nat)"/>
    <property type="match status" value="1"/>
</dbReference>
<evidence type="ECO:0000256" key="2">
    <source>
        <dbReference type="ARBA" id="ARBA00023315"/>
    </source>
</evidence>
<evidence type="ECO:0000259" key="3">
    <source>
        <dbReference type="PROSITE" id="PS51186"/>
    </source>
</evidence>
<accession>A0A172T6R7</accession>
<keyword evidence="1 4" id="KW-0808">Transferase</keyword>
<dbReference type="RefSeq" id="WP_064013772.1">
    <property type="nucleotide sequence ID" value="NZ_CP011387.1"/>
</dbReference>
<proteinExistence type="predicted"/>
<dbReference type="PANTHER" id="PTHR43877">
    <property type="entry name" value="AMINOALKYLPHOSPHONATE N-ACETYLTRANSFERASE-RELATED-RELATED"/>
    <property type="match status" value="1"/>
</dbReference>
<dbReference type="STRING" id="1182568.SU48_01915"/>
<dbReference type="Proteomes" id="UP000077363">
    <property type="component" value="Chromosome"/>
</dbReference>
<keyword evidence="2" id="KW-0012">Acyltransferase</keyword>
<reference evidence="4 5" key="1">
    <citation type="submission" date="2015-01" db="EMBL/GenBank/DDBJ databases">
        <title>Deinococcus puniceus/DY1/ whole genome sequencing.</title>
        <authorList>
            <person name="Kim M.K."/>
            <person name="Srinivasan S."/>
            <person name="Lee J.-J."/>
        </authorList>
    </citation>
    <scope>NUCLEOTIDE SEQUENCE [LARGE SCALE GENOMIC DNA]</scope>
    <source>
        <strain evidence="4 5">DY1</strain>
    </source>
</reference>
<dbReference type="Pfam" id="PF00583">
    <property type="entry name" value="Acetyltransf_1"/>
    <property type="match status" value="1"/>
</dbReference>
<dbReference type="InterPro" id="IPR016181">
    <property type="entry name" value="Acyl_CoA_acyltransferase"/>
</dbReference>
<evidence type="ECO:0000313" key="4">
    <source>
        <dbReference type="EMBL" id="ANE42719.1"/>
    </source>
</evidence>
<evidence type="ECO:0000256" key="1">
    <source>
        <dbReference type="ARBA" id="ARBA00022679"/>
    </source>
</evidence>
<dbReference type="PROSITE" id="PS51186">
    <property type="entry name" value="GNAT"/>
    <property type="match status" value="1"/>
</dbReference>
<dbReference type="GO" id="GO:0016747">
    <property type="term" value="F:acyltransferase activity, transferring groups other than amino-acyl groups"/>
    <property type="evidence" value="ECO:0007669"/>
    <property type="project" value="InterPro"/>
</dbReference>
<keyword evidence="5" id="KW-1185">Reference proteome</keyword>
<evidence type="ECO:0000313" key="5">
    <source>
        <dbReference type="Proteomes" id="UP000077363"/>
    </source>
</evidence>
<feature type="domain" description="N-acetyltransferase" evidence="3">
    <location>
        <begin position="7"/>
        <end position="156"/>
    </location>
</feature>
<dbReference type="OrthoDB" id="119498at2"/>
<dbReference type="PATRIC" id="fig|1182568.3.peg.402"/>
<dbReference type="AlphaFoldDB" id="A0A172T6R7"/>
<dbReference type="InterPro" id="IPR050832">
    <property type="entry name" value="Bact_Acetyltransf"/>
</dbReference>
<gene>
    <name evidence="4" type="ORF">SU48_01915</name>
</gene>
<sequence length="156" mass="17370">MSLPAGYLLRRATPADAETIQAQRDAMFVDMGKDPVQLQQVHTAALGWHRRMLQVGLYDGFLLETEGVVVASAGLLWRDWPPSAATIEQTRAYLMNVYVQPPHRGNGLAQFLIEEMLAECALRGVHIVSLHASEAGRPIYERLGFRSNSEMELVLP</sequence>